<proteinExistence type="predicted"/>
<keyword evidence="2" id="KW-1185">Reference proteome</keyword>
<protein>
    <submittedName>
        <fullName evidence="1">Uncharacterized protein</fullName>
    </submittedName>
</protein>
<comment type="caution">
    <text evidence="1">The sequence shown here is derived from an EMBL/GenBank/DDBJ whole genome shotgun (WGS) entry which is preliminary data.</text>
</comment>
<accession>A0AAE0XHC3</accession>
<evidence type="ECO:0000313" key="1">
    <source>
        <dbReference type="EMBL" id="KAK3693437.1"/>
    </source>
</evidence>
<dbReference type="AlphaFoldDB" id="A0AAE0XHC3"/>
<dbReference type="Proteomes" id="UP001270362">
    <property type="component" value="Unassembled WGS sequence"/>
</dbReference>
<reference evidence="1" key="2">
    <citation type="submission" date="2023-06" db="EMBL/GenBank/DDBJ databases">
        <authorList>
            <consortium name="Lawrence Berkeley National Laboratory"/>
            <person name="Haridas S."/>
            <person name="Hensen N."/>
            <person name="Bonometti L."/>
            <person name="Westerberg I."/>
            <person name="Brannstrom I.O."/>
            <person name="Guillou S."/>
            <person name="Cros-Aarteil S."/>
            <person name="Calhoun S."/>
            <person name="Kuo A."/>
            <person name="Mondo S."/>
            <person name="Pangilinan J."/>
            <person name="Riley R."/>
            <person name="Labutti K."/>
            <person name="Andreopoulos B."/>
            <person name="Lipzen A."/>
            <person name="Chen C."/>
            <person name="Yanf M."/>
            <person name="Daum C."/>
            <person name="Ng V."/>
            <person name="Clum A."/>
            <person name="Steindorff A."/>
            <person name="Ohm R."/>
            <person name="Martin F."/>
            <person name="Silar P."/>
            <person name="Natvig D."/>
            <person name="Lalanne C."/>
            <person name="Gautier V."/>
            <person name="Ament-Velasquez S.L."/>
            <person name="Kruys A."/>
            <person name="Hutchinson M.I."/>
            <person name="Powell A.J."/>
            <person name="Barry K."/>
            <person name="Miller A.N."/>
            <person name="Grigoriev I.V."/>
            <person name="Debuchy R."/>
            <person name="Gladieux P."/>
            <person name="Thoren M.H."/>
            <person name="Johannesson H."/>
        </authorList>
    </citation>
    <scope>NUCLEOTIDE SEQUENCE</scope>
    <source>
        <strain evidence="1">CBS 314.62</strain>
    </source>
</reference>
<name>A0AAE0XHC3_9PEZI</name>
<reference evidence="1" key="1">
    <citation type="journal article" date="2023" name="Mol. Phylogenet. Evol.">
        <title>Genome-scale phylogeny and comparative genomics of the fungal order Sordariales.</title>
        <authorList>
            <person name="Hensen N."/>
            <person name="Bonometti L."/>
            <person name="Westerberg I."/>
            <person name="Brannstrom I.O."/>
            <person name="Guillou S."/>
            <person name="Cros-Aarteil S."/>
            <person name="Calhoun S."/>
            <person name="Haridas S."/>
            <person name="Kuo A."/>
            <person name="Mondo S."/>
            <person name="Pangilinan J."/>
            <person name="Riley R."/>
            <person name="LaButti K."/>
            <person name="Andreopoulos B."/>
            <person name="Lipzen A."/>
            <person name="Chen C."/>
            <person name="Yan M."/>
            <person name="Daum C."/>
            <person name="Ng V."/>
            <person name="Clum A."/>
            <person name="Steindorff A."/>
            <person name="Ohm R.A."/>
            <person name="Martin F."/>
            <person name="Silar P."/>
            <person name="Natvig D.O."/>
            <person name="Lalanne C."/>
            <person name="Gautier V."/>
            <person name="Ament-Velasquez S.L."/>
            <person name="Kruys A."/>
            <person name="Hutchinson M.I."/>
            <person name="Powell A.J."/>
            <person name="Barry K."/>
            <person name="Miller A.N."/>
            <person name="Grigoriev I.V."/>
            <person name="Debuchy R."/>
            <person name="Gladieux P."/>
            <person name="Hiltunen Thoren M."/>
            <person name="Johannesson H."/>
        </authorList>
    </citation>
    <scope>NUCLEOTIDE SEQUENCE</scope>
    <source>
        <strain evidence="1">CBS 314.62</strain>
    </source>
</reference>
<sequence length="428" mass="47754">MLWHRLAPSDLPVFVATLHDPRCWSRYTPNPLQIQGPWLDDMVTRCLATGQSHFDLFNHLLSLGVSPVPTIQAKHYGLTAVEATTTLLTVILAVCDNEGVQKTTKLQIMHNVYKPFEELAAGLQDSKFNYKLHQRLKSIALAAPLNGRDEAMNLLLQYTGKIPDSWVCNLDSEYSHFLAPALKTAVQMISVSIVRALVEAGTAVTIGYKEASRTHAMDAFAPFVFQLPLATTHDFDIPLDHEEFKAMFHPMSLVLSRDQHHLTQAVLRNGQNYNPRGEGNNIIFWSILYRFDQILANISHHWFTIDTFLEPSGRTALHTTIIKYYASSQTRLLPGGRNAPSRLSAPELNIVRKLAERAPIFGHDRPREYYGLGAASIRGAVFAVFSVWIQTKDDCPGLSRTGLAFGSNTGSIVKHPSEPQPRSFVNGS</sequence>
<dbReference type="EMBL" id="JAULSO010000001">
    <property type="protein sequence ID" value="KAK3693437.1"/>
    <property type="molecule type" value="Genomic_DNA"/>
</dbReference>
<gene>
    <name evidence="1" type="ORF">B0T22DRAFT_40409</name>
</gene>
<organism evidence="1 2">
    <name type="scientific">Podospora appendiculata</name>
    <dbReference type="NCBI Taxonomy" id="314037"/>
    <lineage>
        <taxon>Eukaryota</taxon>
        <taxon>Fungi</taxon>
        <taxon>Dikarya</taxon>
        <taxon>Ascomycota</taxon>
        <taxon>Pezizomycotina</taxon>
        <taxon>Sordariomycetes</taxon>
        <taxon>Sordariomycetidae</taxon>
        <taxon>Sordariales</taxon>
        <taxon>Podosporaceae</taxon>
        <taxon>Podospora</taxon>
    </lineage>
</organism>
<evidence type="ECO:0000313" key="2">
    <source>
        <dbReference type="Proteomes" id="UP001270362"/>
    </source>
</evidence>